<keyword evidence="3" id="KW-0949">S-adenosyl-L-methionine</keyword>
<keyword evidence="6" id="KW-1185">Reference proteome</keyword>
<dbReference type="InterPro" id="IPR026170">
    <property type="entry name" value="FAM173A/B"/>
</dbReference>
<reference evidence="5 6" key="1">
    <citation type="submission" date="2023-10" db="EMBL/GenBank/DDBJ databases">
        <title>Novel methanotroph of the genus Methylocapsa from a subarctic wetland.</title>
        <authorList>
            <person name="Belova S.E."/>
            <person name="Oshkin I.Y."/>
            <person name="Miroshnikov K."/>
            <person name="Dedysh S.N."/>
        </authorList>
    </citation>
    <scope>NUCLEOTIDE SEQUENCE [LARGE SCALE GENOMIC DNA]</scope>
    <source>
        <strain evidence="5 6">RX1</strain>
    </source>
</reference>
<dbReference type="Gene3D" id="3.40.50.150">
    <property type="entry name" value="Vaccinia Virus protein VP39"/>
    <property type="match status" value="1"/>
</dbReference>
<proteinExistence type="predicted"/>
<evidence type="ECO:0000313" key="5">
    <source>
        <dbReference type="EMBL" id="WOJ88839.1"/>
    </source>
</evidence>
<dbReference type="SUPFAM" id="SSF53335">
    <property type="entry name" value="S-adenosyl-L-methionine-dependent methyltransferases"/>
    <property type="match status" value="1"/>
</dbReference>
<accession>A0ABZ0HNG7</accession>
<dbReference type="RefSeq" id="WP_407338276.1">
    <property type="nucleotide sequence ID" value="NZ_CP136862.1"/>
</dbReference>
<name>A0ABZ0HNG7_9HYPH</name>
<dbReference type="PANTHER" id="PTHR13610:SF11">
    <property type="entry name" value="METHYLTRANSFERASE DOMAIN-CONTAINING PROTEIN"/>
    <property type="match status" value="1"/>
</dbReference>
<evidence type="ECO:0000256" key="3">
    <source>
        <dbReference type="ARBA" id="ARBA00022691"/>
    </source>
</evidence>
<evidence type="ECO:0000313" key="6">
    <source>
        <dbReference type="Proteomes" id="UP001626536"/>
    </source>
</evidence>
<evidence type="ECO:0000256" key="2">
    <source>
        <dbReference type="ARBA" id="ARBA00022679"/>
    </source>
</evidence>
<evidence type="ECO:0000259" key="4">
    <source>
        <dbReference type="Pfam" id="PF13649"/>
    </source>
</evidence>
<keyword evidence="2 5" id="KW-0808">Transferase</keyword>
<dbReference type="EMBL" id="CP136862">
    <property type="protein sequence ID" value="WOJ88839.1"/>
    <property type="molecule type" value="Genomic_DNA"/>
</dbReference>
<evidence type="ECO:0000256" key="1">
    <source>
        <dbReference type="ARBA" id="ARBA00022603"/>
    </source>
</evidence>
<dbReference type="CDD" id="cd02440">
    <property type="entry name" value="AdoMet_MTases"/>
    <property type="match status" value="1"/>
</dbReference>
<dbReference type="Proteomes" id="UP001626536">
    <property type="component" value="Chromosome"/>
</dbReference>
<dbReference type="InterPro" id="IPR041698">
    <property type="entry name" value="Methyltransf_25"/>
</dbReference>
<dbReference type="InterPro" id="IPR029063">
    <property type="entry name" value="SAM-dependent_MTases_sf"/>
</dbReference>
<keyword evidence="1 5" id="KW-0489">Methyltransferase</keyword>
<sequence length="278" mass="30866">MEKGRWVVNARALQIRAYTFLHIPLVKKLLVKLPVIRGIVYGGWRYSHPIDKFYGIDTSGYVPVEKLSSALAKKIIPYAGSQPSIVRRALDALPNLADYSFVDLGCGKGRVTIVAAEYPFREIIGVEISPELAQIARSNIAKVEAENPSASKIQIIEGDATKFTPQGKRIVFYTFHSFGHELMKEFLKNLEANIGSAIEHCFFIYYNPVCGAVFDASPALTRWSAENIPYDASEIGFGPDINDSIVIWQSVHNALPPQRSGRNRKIISLESLKAVVEA</sequence>
<dbReference type="PANTHER" id="PTHR13610">
    <property type="entry name" value="METHYLTRANSFERASE DOMAIN-CONTAINING PROTEIN"/>
    <property type="match status" value="1"/>
</dbReference>
<organism evidence="5 6">
    <name type="scientific">Methylocapsa polymorpha</name>
    <dbReference type="NCBI Taxonomy" id="3080828"/>
    <lineage>
        <taxon>Bacteria</taxon>
        <taxon>Pseudomonadati</taxon>
        <taxon>Pseudomonadota</taxon>
        <taxon>Alphaproteobacteria</taxon>
        <taxon>Hyphomicrobiales</taxon>
        <taxon>Beijerinckiaceae</taxon>
        <taxon>Methylocapsa</taxon>
    </lineage>
</organism>
<dbReference type="EC" id="2.1.-.-" evidence="5"/>
<dbReference type="GO" id="GO:0032259">
    <property type="term" value="P:methylation"/>
    <property type="evidence" value="ECO:0007669"/>
    <property type="project" value="UniProtKB-KW"/>
</dbReference>
<dbReference type="Pfam" id="PF13649">
    <property type="entry name" value="Methyltransf_25"/>
    <property type="match status" value="1"/>
</dbReference>
<protein>
    <submittedName>
        <fullName evidence="5">Class I SAM-dependent methyltransferase</fullName>
        <ecNumber evidence="5">2.1.-.-</ecNumber>
    </submittedName>
</protein>
<gene>
    <name evidence="5" type="ORF">RZS28_13620</name>
</gene>
<feature type="domain" description="Methyltransferase" evidence="4">
    <location>
        <begin position="102"/>
        <end position="189"/>
    </location>
</feature>
<dbReference type="GO" id="GO:0008168">
    <property type="term" value="F:methyltransferase activity"/>
    <property type="evidence" value="ECO:0007669"/>
    <property type="project" value="UniProtKB-KW"/>
</dbReference>